<dbReference type="InterPro" id="IPR001173">
    <property type="entry name" value="Glyco_trans_2-like"/>
</dbReference>
<evidence type="ECO:0000313" key="2">
    <source>
        <dbReference type="EMBL" id="MDR7625599.1"/>
    </source>
</evidence>
<organism evidence="2 3">
    <name type="scientific">Lacticaseibacillus paracasei</name>
    <name type="common">Lactobacillus paracasei</name>
    <dbReference type="NCBI Taxonomy" id="1597"/>
    <lineage>
        <taxon>Bacteria</taxon>
        <taxon>Bacillati</taxon>
        <taxon>Bacillota</taxon>
        <taxon>Bacilli</taxon>
        <taxon>Lactobacillales</taxon>
        <taxon>Lactobacillaceae</taxon>
        <taxon>Lacticaseibacillus</taxon>
    </lineage>
</organism>
<dbReference type="SUPFAM" id="SSF53448">
    <property type="entry name" value="Nucleotide-diphospho-sugar transferases"/>
    <property type="match status" value="1"/>
</dbReference>
<reference evidence="3" key="1">
    <citation type="submission" date="2023-07" db="EMBL/GenBank/DDBJ databases">
        <title>Lacticaseibacillus paracasei KCKM 0992.</title>
        <authorList>
            <person name="Kim T.W."/>
        </authorList>
    </citation>
    <scope>NUCLEOTIDE SEQUENCE [LARGE SCALE GENOMIC DNA]</scope>
    <source>
        <strain evidence="3">KCKM 0992</strain>
    </source>
</reference>
<accession>A0ABD5D0E4</accession>
<dbReference type="Pfam" id="PF00535">
    <property type="entry name" value="Glycos_transf_2"/>
    <property type="match status" value="1"/>
</dbReference>
<gene>
    <name evidence="2" type="ORF">RF672_13625</name>
</gene>
<comment type="caution">
    <text evidence="2">The sequence shown here is derived from an EMBL/GenBank/DDBJ whole genome shotgun (WGS) entry which is preliminary data.</text>
</comment>
<protein>
    <submittedName>
        <fullName evidence="2">Glycosyltransferase family 2 protein</fullName>
    </submittedName>
</protein>
<evidence type="ECO:0000313" key="3">
    <source>
        <dbReference type="Proteomes" id="UP001268544"/>
    </source>
</evidence>
<dbReference type="RefSeq" id="WP_183417856.1">
    <property type="nucleotide sequence ID" value="NZ_CP094329.1"/>
</dbReference>
<dbReference type="PANTHER" id="PTHR22916">
    <property type="entry name" value="GLYCOSYLTRANSFERASE"/>
    <property type="match status" value="1"/>
</dbReference>
<dbReference type="InterPro" id="IPR029044">
    <property type="entry name" value="Nucleotide-diphossugar_trans"/>
</dbReference>
<dbReference type="EMBL" id="JAVKVH010000001">
    <property type="protein sequence ID" value="MDR7625599.1"/>
    <property type="molecule type" value="Genomic_DNA"/>
</dbReference>
<name>A0ABD5D0E4_LACPA</name>
<dbReference type="Proteomes" id="UP001268544">
    <property type="component" value="Unassembled WGS sequence"/>
</dbReference>
<proteinExistence type="predicted"/>
<dbReference type="GO" id="GO:0016758">
    <property type="term" value="F:hexosyltransferase activity"/>
    <property type="evidence" value="ECO:0007669"/>
    <property type="project" value="UniProtKB-ARBA"/>
</dbReference>
<feature type="domain" description="Glycosyltransferase 2-like" evidence="1">
    <location>
        <begin position="4"/>
        <end position="162"/>
    </location>
</feature>
<dbReference type="Gene3D" id="3.90.550.10">
    <property type="entry name" value="Spore Coat Polysaccharide Biosynthesis Protein SpsA, Chain A"/>
    <property type="match status" value="1"/>
</dbReference>
<dbReference type="CDD" id="cd04196">
    <property type="entry name" value="GT_2_like_d"/>
    <property type="match status" value="1"/>
</dbReference>
<dbReference type="PANTHER" id="PTHR22916:SF3">
    <property type="entry name" value="UDP-GLCNAC:BETAGAL BETA-1,3-N-ACETYLGLUCOSAMINYLTRANSFERASE-LIKE PROTEIN 1"/>
    <property type="match status" value="1"/>
</dbReference>
<evidence type="ECO:0000259" key="1">
    <source>
        <dbReference type="Pfam" id="PF00535"/>
    </source>
</evidence>
<sequence length="232" mass="26617">MMISVCMATYNGASFVDAQIRSILSQLSQEDEVIVVDDGSKDETPALIKRFNDRRITLIENSVNRGPVGSFKIALEHAKGDYLFLSDQDDVWHPDKVTKVMTAFQDDKAVVVVHDAIVTDQALAPIDNSWNHYNHSEPSQSFVRTLVKNGYTGAMMAFRRDLEALILPFPSKLPMHDWWIALIALKHRQKIVVLPDKLMDYRRHMGSVTGRHRRLQEIVADRFTMIKLLWKR</sequence>
<dbReference type="AlphaFoldDB" id="A0ABD5D0E4"/>